<gene>
    <name evidence="1" type="ORF">SNEC2469_LOCUS33011</name>
</gene>
<reference evidence="1" key="1">
    <citation type="submission" date="2021-02" db="EMBL/GenBank/DDBJ databases">
        <authorList>
            <person name="Dougan E. K."/>
            <person name="Rhodes N."/>
            <person name="Thang M."/>
            <person name="Chan C."/>
        </authorList>
    </citation>
    <scope>NUCLEOTIDE SEQUENCE</scope>
</reference>
<sequence length="181" mass="19866">MAAAEGGAPVGAPVRVRRTGSSAWPEAFALAKALESDVNIRLRFRENKNQLLAWTSPELVGTATMKALAMNVNVVLHALEVWCKSCSTPKCMVIDWLKQEVTEAHKMLNPAVSKGAVSIYVDAWGIKRLSSLALRRWRAPIARLRDAQCALNMALKPSKLESSIPYICRLRTNPSTCCSMS</sequence>
<keyword evidence="2" id="KW-1185">Reference proteome</keyword>
<dbReference type="AlphaFoldDB" id="A0A813C4U6"/>
<dbReference type="Proteomes" id="UP000601435">
    <property type="component" value="Unassembled WGS sequence"/>
</dbReference>
<proteinExistence type="predicted"/>
<protein>
    <submittedName>
        <fullName evidence="1">Uncharacterized protein</fullName>
    </submittedName>
</protein>
<organism evidence="1 2">
    <name type="scientific">Symbiodinium necroappetens</name>
    <dbReference type="NCBI Taxonomy" id="1628268"/>
    <lineage>
        <taxon>Eukaryota</taxon>
        <taxon>Sar</taxon>
        <taxon>Alveolata</taxon>
        <taxon>Dinophyceae</taxon>
        <taxon>Suessiales</taxon>
        <taxon>Symbiodiniaceae</taxon>
        <taxon>Symbiodinium</taxon>
    </lineage>
</organism>
<dbReference type="EMBL" id="CAJNJA010085474">
    <property type="protein sequence ID" value="CAE7938074.1"/>
    <property type="molecule type" value="Genomic_DNA"/>
</dbReference>
<name>A0A813C4U6_9DINO</name>
<dbReference type="OrthoDB" id="441573at2759"/>
<accession>A0A813C4U6</accession>
<evidence type="ECO:0000313" key="2">
    <source>
        <dbReference type="Proteomes" id="UP000601435"/>
    </source>
</evidence>
<evidence type="ECO:0000313" key="1">
    <source>
        <dbReference type="EMBL" id="CAE7938074.1"/>
    </source>
</evidence>
<comment type="caution">
    <text evidence="1">The sequence shown here is derived from an EMBL/GenBank/DDBJ whole genome shotgun (WGS) entry which is preliminary data.</text>
</comment>